<gene>
    <name evidence="2" type="ORF">ODALV1_LOCUS30126</name>
</gene>
<evidence type="ECO:0000313" key="2">
    <source>
        <dbReference type="EMBL" id="CAL8144219.1"/>
    </source>
</evidence>
<evidence type="ECO:0000313" key="3">
    <source>
        <dbReference type="Proteomes" id="UP001642540"/>
    </source>
</evidence>
<proteinExistence type="predicted"/>
<organism evidence="2 3">
    <name type="scientific">Orchesella dallaii</name>
    <dbReference type="NCBI Taxonomy" id="48710"/>
    <lineage>
        <taxon>Eukaryota</taxon>
        <taxon>Metazoa</taxon>
        <taxon>Ecdysozoa</taxon>
        <taxon>Arthropoda</taxon>
        <taxon>Hexapoda</taxon>
        <taxon>Collembola</taxon>
        <taxon>Entomobryomorpha</taxon>
        <taxon>Entomobryoidea</taxon>
        <taxon>Orchesellidae</taxon>
        <taxon>Orchesellinae</taxon>
        <taxon>Orchesella</taxon>
    </lineage>
</organism>
<feature type="compositionally biased region" description="Basic and acidic residues" evidence="1">
    <location>
        <begin position="417"/>
        <end position="429"/>
    </location>
</feature>
<accession>A0ABP1S6N4</accession>
<feature type="region of interest" description="Disordered" evidence="1">
    <location>
        <begin position="404"/>
        <end position="450"/>
    </location>
</feature>
<comment type="caution">
    <text evidence="2">The sequence shown here is derived from an EMBL/GenBank/DDBJ whole genome shotgun (WGS) entry which is preliminary data.</text>
</comment>
<sequence length="450" mass="50187">MADTGSFFMTHFFSLCRWDSESKYYPEETVPAVADHRVAARERLPDDDKKNGTDCYLMECTNLIQQSTPVMSKVSTPENSVFLTPISPYDFQMHQFQEAEKSLEQGQKLYQCRRCRGPVPSPVVSAEPKESRRPRRCNLISKMNLPDEHHPDIQQQERKKAKTLSTVSPFFSSPPVTVASLGEKMTHSLVLSSPSLSMSLSMSGSYSGLDMYGTPDKDIRRSTSCSSITGIDLQSSMGRVHSPINLSLDLSLSNLNTSGNQLYMPNLDLSYNTLRCSRSCCRHDINNSHFSDSSVSFGSESNMTEFCEFSNMVPSPVPVSSEFLSQHSIEQGRNFQDFSHSNGVISTSSFSFQHSDPNIEGSIVLECPKPTCGFRFCSNCEESEHSGRPCHVLSSDHMESFSEDSALGISSVSNKTKRSDGERSKENSLKKNKNRTKGSSNKSLRRIARL</sequence>
<evidence type="ECO:0000256" key="1">
    <source>
        <dbReference type="SAM" id="MobiDB-lite"/>
    </source>
</evidence>
<dbReference type="Proteomes" id="UP001642540">
    <property type="component" value="Unassembled WGS sequence"/>
</dbReference>
<dbReference type="EMBL" id="CAXLJM020000160">
    <property type="protein sequence ID" value="CAL8144219.1"/>
    <property type="molecule type" value="Genomic_DNA"/>
</dbReference>
<reference evidence="2 3" key="1">
    <citation type="submission" date="2024-08" db="EMBL/GenBank/DDBJ databases">
        <authorList>
            <person name="Cucini C."/>
            <person name="Frati F."/>
        </authorList>
    </citation>
    <scope>NUCLEOTIDE SEQUENCE [LARGE SCALE GENOMIC DNA]</scope>
</reference>
<name>A0ABP1S6N4_9HEXA</name>
<protein>
    <recommendedName>
        <fullName evidence="4">C2H2-type domain-containing protein</fullName>
    </recommendedName>
</protein>
<keyword evidence="3" id="KW-1185">Reference proteome</keyword>
<evidence type="ECO:0008006" key="4">
    <source>
        <dbReference type="Google" id="ProtNLM"/>
    </source>
</evidence>